<dbReference type="STRING" id="1121003.SAMN03080618_01320"/>
<dbReference type="InterPro" id="IPR040442">
    <property type="entry name" value="Pyrv_kinase-like_dom_sf"/>
</dbReference>
<evidence type="ECO:0000256" key="1">
    <source>
        <dbReference type="ARBA" id="ARBA00005568"/>
    </source>
</evidence>
<dbReference type="Proteomes" id="UP000242763">
    <property type="component" value="Unassembled WGS sequence"/>
</dbReference>
<reference evidence="6" key="1">
    <citation type="submission" date="2016-10" db="EMBL/GenBank/DDBJ databases">
        <authorList>
            <person name="Varghese N."/>
            <person name="Submissions S."/>
        </authorList>
    </citation>
    <scope>NUCLEOTIDE SEQUENCE [LARGE SCALE GENOMIC DNA]</scope>
    <source>
        <strain evidence="6">DSM 21857</strain>
    </source>
</reference>
<comment type="similarity">
    <text evidence="1">Belongs to the HpcH/HpaI aldolase family.</text>
</comment>
<dbReference type="PANTHER" id="PTHR30502:SF0">
    <property type="entry name" value="PHOSPHOENOLPYRUVATE CARBOXYLASE FAMILY PROTEIN"/>
    <property type="match status" value="1"/>
</dbReference>
<evidence type="ECO:0000256" key="2">
    <source>
        <dbReference type="ARBA" id="ARBA00022723"/>
    </source>
</evidence>
<dbReference type="AlphaFoldDB" id="A0A1I3L013"/>
<evidence type="ECO:0000256" key="3">
    <source>
        <dbReference type="ARBA" id="ARBA00023239"/>
    </source>
</evidence>
<organism evidence="5 6">
    <name type="scientific">Aquamicrobium aerolatum DSM 21857</name>
    <dbReference type="NCBI Taxonomy" id="1121003"/>
    <lineage>
        <taxon>Bacteria</taxon>
        <taxon>Pseudomonadati</taxon>
        <taxon>Pseudomonadota</taxon>
        <taxon>Alphaproteobacteria</taxon>
        <taxon>Hyphomicrobiales</taxon>
        <taxon>Phyllobacteriaceae</taxon>
        <taxon>Aerobium</taxon>
    </lineage>
</organism>
<dbReference type="GO" id="GO:0005737">
    <property type="term" value="C:cytoplasm"/>
    <property type="evidence" value="ECO:0007669"/>
    <property type="project" value="TreeGrafter"/>
</dbReference>
<dbReference type="RefSeq" id="WP_091520084.1">
    <property type="nucleotide sequence ID" value="NZ_FORF01000006.1"/>
</dbReference>
<protein>
    <submittedName>
        <fullName evidence="5">4-hydroxy-2-oxoheptanedioate aldolase</fullName>
    </submittedName>
</protein>
<evidence type="ECO:0000259" key="4">
    <source>
        <dbReference type="Pfam" id="PF03328"/>
    </source>
</evidence>
<dbReference type="Pfam" id="PF03328">
    <property type="entry name" value="HpcH_HpaI"/>
    <property type="match status" value="1"/>
</dbReference>
<dbReference type="Gene3D" id="3.20.20.60">
    <property type="entry name" value="Phosphoenolpyruvate-binding domains"/>
    <property type="match status" value="1"/>
</dbReference>
<evidence type="ECO:0000313" key="6">
    <source>
        <dbReference type="Proteomes" id="UP000242763"/>
    </source>
</evidence>
<accession>A0A1I3L013</accession>
<dbReference type="OrthoDB" id="9802624at2"/>
<dbReference type="GO" id="GO:0016832">
    <property type="term" value="F:aldehyde-lyase activity"/>
    <property type="evidence" value="ECO:0007669"/>
    <property type="project" value="TreeGrafter"/>
</dbReference>
<evidence type="ECO:0000313" key="5">
    <source>
        <dbReference type="EMBL" id="SFI77994.1"/>
    </source>
</evidence>
<gene>
    <name evidence="5" type="ORF">SAMN03080618_01320</name>
</gene>
<dbReference type="EMBL" id="FORF01000006">
    <property type="protein sequence ID" value="SFI77994.1"/>
    <property type="molecule type" value="Genomic_DNA"/>
</dbReference>
<dbReference type="InterPro" id="IPR050251">
    <property type="entry name" value="HpcH-HpaI_aldolase"/>
</dbReference>
<dbReference type="InterPro" id="IPR005000">
    <property type="entry name" value="Aldolase/citrate-lyase_domain"/>
</dbReference>
<dbReference type="SUPFAM" id="SSF51621">
    <property type="entry name" value="Phosphoenolpyruvate/pyruvate domain"/>
    <property type="match status" value="1"/>
</dbReference>
<dbReference type="InterPro" id="IPR015813">
    <property type="entry name" value="Pyrv/PenolPyrv_kinase-like_dom"/>
</dbReference>
<sequence length="257" mass="27251">MLLTERLMAGERVFSAWSSVPDSLNAEGLAATPFDAVCLDMQHGAHHEDSVMRCLGPIIASGKPGLVRVPVDRFDMAARALDFGAQAVIAPMVNSVADARAFAQSMKYPPVGKRSWGPHLAMGRSGFSGPQSAWLDEANRKTLAFAMIETREALDAVDEILAVAGIDGVFVGPSDFSIALTDGKAVDPSLESMMEAIAHISARAQAVGKHAGIYVVDPKLVQRYSAMGYRLFALGNEQNYMERGAAALLADAGALTS</sequence>
<keyword evidence="2" id="KW-0479">Metal-binding</keyword>
<dbReference type="GO" id="GO:0046872">
    <property type="term" value="F:metal ion binding"/>
    <property type="evidence" value="ECO:0007669"/>
    <property type="project" value="UniProtKB-KW"/>
</dbReference>
<feature type="domain" description="HpcH/HpaI aldolase/citrate lyase" evidence="4">
    <location>
        <begin position="25"/>
        <end position="237"/>
    </location>
</feature>
<name>A0A1I3L013_9HYPH</name>
<keyword evidence="6" id="KW-1185">Reference proteome</keyword>
<dbReference type="PANTHER" id="PTHR30502">
    <property type="entry name" value="2-KETO-3-DEOXY-L-RHAMNONATE ALDOLASE"/>
    <property type="match status" value="1"/>
</dbReference>
<keyword evidence="3" id="KW-0456">Lyase</keyword>
<proteinExistence type="inferred from homology"/>